<dbReference type="SUPFAM" id="SSF53720">
    <property type="entry name" value="ALDH-like"/>
    <property type="match status" value="1"/>
</dbReference>
<dbReference type="Gene3D" id="3.40.605.10">
    <property type="entry name" value="Aldehyde Dehydrogenase, Chain A, domain 1"/>
    <property type="match status" value="1"/>
</dbReference>
<evidence type="ECO:0000256" key="1">
    <source>
        <dbReference type="ARBA" id="ARBA00009986"/>
    </source>
</evidence>
<evidence type="ECO:0000256" key="6">
    <source>
        <dbReference type="PROSITE-ProRule" id="PRU10007"/>
    </source>
</evidence>
<sequence>MLPFLSPAPAHLPALLRDSFALQRSAFQQQRNPSVDERRADLRQLHRLLVEHRAAIVDAVQQDYGCRSRFETLLTELLQGQEATLAALRHLKRWMRPQQRRLDMLQYPLARAYTFAQPLGVVGIVVPWNFPVAMAFQPLIGAFAAGNRAMVKMSENSGHLARLLQRISPQYFPADKLCFFADDDAGPGQSLGPLFTQLPFDHLFFTGSPQTGQAVMANAAIHLTPVTLELGGKSPAIVAPDFALDQAAERLLWAKLLNAGQICTNVDYLLLPEGREQAFIEHARRIAAARFPNLLNGDYTAIIDQRQYDRLQAMLKDAQAQGATLIPLLPGQAGDAARRILPPVLVLNATPAMQVLQREIFGPILPILTYRSHEEVVQYINARQHPLALYIYSHDKAVQDFYLHHTLSGGVSINDSLIHTGLHNLPFGGVGHSGMGHYHGYEGFLTFSKLRPVFQQSRWRTVDLLMPPYGKRAYQLLKFMFWRNR</sequence>
<feature type="domain" description="Aldehyde dehydrogenase" evidence="8">
    <location>
        <begin position="24"/>
        <end position="451"/>
    </location>
</feature>
<reference evidence="9" key="1">
    <citation type="submission" date="2021-03" db="EMBL/GenBank/DDBJ databases">
        <title>Comamonas denitrificans.</title>
        <authorList>
            <person name="Finster K."/>
        </authorList>
    </citation>
    <scope>NUCLEOTIDE SEQUENCE</scope>
    <source>
        <strain evidence="9">MM2021_4</strain>
    </source>
</reference>
<keyword evidence="10" id="KW-1185">Reference proteome</keyword>
<evidence type="ECO:0000256" key="4">
    <source>
        <dbReference type="PIRNR" id="PIRNR036492"/>
    </source>
</evidence>
<dbReference type="InterPro" id="IPR016160">
    <property type="entry name" value="Ald_DH_CS_CYS"/>
</dbReference>
<dbReference type="GO" id="GO:0005737">
    <property type="term" value="C:cytoplasm"/>
    <property type="evidence" value="ECO:0007669"/>
    <property type="project" value="TreeGrafter"/>
</dbReference>
<dbReference type="InterPro" id="IPR016163">
    <property type="entry name" value="Ald_DH_C"/>
</dbReference>
<dbReference type="AlphaFoldDB" id="A0A939KEG0"/>
<name>A0A939KEG0_9BURK</name>
<evidence type="ECO:0000256" key="7">
    <source>
        <dbReference type="RuleBase" id="RU003345"/>
    </source>
</evidence>
<evidence type="ECO:0000256" key="5">
    <source>
        <dbReference type="PIRSR" id="PIRSR036492-1"/>
    </source>
</evidence>
<comment type="similarity">
    <text evidence="1 4 7">Belongs to the aldehyde dehydrogenase family.</text>
</comment>
<dbReference type="InterPro" id="IPR016162">
    <property type="entry name" value="Ald_DH_N"/>
</dbReference>
<evidence type="ECO:0000313" key="9">
    <source>
        <dbReference type="EMBL" id="MBO1249363.1"/>
    </source>
</evidence>
<accession>A0A939KEG0</accession>
<dbReference type="Pfam" id="PF00171">
    <property type="entry name" value="Aldedh"/>
    <property type="match status" value="1"/>
</dbReference>
<dbReference type="Proteomes" id="UP000664731">
    <property type="component" value="Unassembled WGS sequence"/>
</dbReference>
<dbReference type="PROSITE" id="PS00687">
    <property type="entry name" value="ALDEHYDE_DEHYDR_GLU"/>
    <property type="match status" value="1"/>
</dbReference>
<gene>
    <name evidence="9" type="ORF">J1777_05860</name>
</gene>
<keyword evidence="2 4" id="KW-0560">Oxidoreductase</keyword>
<dbReference type="PANTHER" id="PTHR43570">
    <property type="entry name" value="ALDEHYDE DEHYDROGENASE"/>
    <property type="match status" value="1"/>
</dbReference>
<keyword evidence="3" id="KW-0520">NAD</keyword>
<evidence type="ECO:0000256" key="2">
    <source>
        <dbReference type="ARBA" id="ARBA00023002"/>
    </source>
</evidence>
<dbReference type="PIRSF" id="PIRSF036492">
    <property type="entry name" value="ALDH"/>
    <property type="match status" value="1"/>
</dbReference>
<organism evidence="9 10">
    <name type="scientific">Comamonas denitrificans</name>
    <dbReference type="NCBI Taxonomy" id="117506"/>
    <lineage>
        <taxon>Bacteria</taxon>
        <taxon>Pseudomonadati</taxon>
        <taxon>Pseudomonadota</taxon>
        <taxon>Betaproteobacteria</taxon>
        <taxon>Burkholderiales</taxon>
        <taxon>Comamonadaceae</taxon>
        <taxon>Comamonas</taxon>
    </lineage>
</organism>
<dbReference type="EMBL" id="JAFNME010000009">
    <property type="protein sequence ID" value="MBO1249363.1"/>
    <property type="molecule type" value="Genomic_DNA"/>
</dbReference>
<evidence type="ECO:0000259" key="8">
    <source>
        <dbReference type="Pfam" id="PF00171"/>
    </source>
</evidence>
<evidence type="ECO:0000256" key="3">
    <source>
        <dbReference type="ARBA" id="ARBA00023027"/>
    </source>
</evidence>
<dbReference type="PANTHER" id="PTHR43570:SF20">
    <property type="entry name" value="ALDEHYDE DEHYDROGENASE ALDX-RELATED"/>
    <property type="match status" value="1"/>
</dbReference>
<proteinExistence type="inferred from homology"/>
<dbReference type="CDD" id="cd07133">
    <property type="entry name" value="ALDH_CALDH_CalB"/>
    <property type="match status" value="1"/>
</dbReference>
<protein>
    <recommendedName>
        <fullName evidence="4">Aldehyde dehydrogenase</fullName>
    </recommendedName>
</protein>
<dbReference type="GO" id="GO:0006081">
    <property type="term" value="P:aldehyde metabolic process"/>
    <property type="evidence" value="ECO:0007669"/>
    <property type="project" value="InterPro"/>
</dbReference>
<dbReference type="InterPro" id="IPR015590">
    <property type="entry name" value="Aldehyde_DH_dom"/>
</dbReference>
<evidence type="ECO:0000313" key="10">
    <source>
        <dbReference type="Proteomes" id="UP000664731"/>
    </source>
</evidence>
<feature type="active site" evidence="5">
    <location>
        <position position="263"/>
    </location>
</feature>
<dbReference type="RefSeq" id="WP_207574883.1">
    <property type="nucleotide sequence ID" value="NZ_JAFNME010000009.1"/>
</dbReference>
<dbReference type="InterPro" id="IPR029510">
    <property type="entry name" value="Ald_DH_CS_GLU"/>
</dbReference>
<dbReference type="InterPro" id="IPR016161">
    <property type="entry name" value="Ald_DH/histidinol_DH"/>
</dbReference>
<dbReference type="GO" id="GO:0004029">
    <property type="term" value="F:aldehyde dehydrogenase (NAD+) activity"/>
    <property type="evidence" value="ECO:0007669"/>
    <property type="project" value="TreeGrafter"/>
</dbReference>
<dbReference type="InterPro" id="IPR012394">
    <property type="entry name" value="Aldehyde_DH_NAD(P)"/>
</dbReference>
<dbReference type="PROSITE" id="PS00070">
    <property type="entry name" value="ALDEHYDE_DEHYDR_CYS"/>
    <property type="match status" value="1"/>
</dbReference>
<comment type="caution">
    <text evidence="9">The sequence shown here is derived from an EMBL/GenBank/DDBJ whole genome shotgun (WGS) entry which is preliminary data.</text>
</comment>
<feature type="active site" evidence="5 6">
    <location>
        <position position="229"/>
    </location>
</feature>
<dbReference type="Gene3D" id="3.40.309.10">
    <property type="entry name" value="Aldehyde Dehydrogenase, Chain A, domain 2"/>
    <property type="match status" value="1"/>
</dbReference>